<evidence type="ECO:0000313" key="3">
    <source>
        <dbReference type="EMBL" id="NBJ24382.1"/>
    </source>
</evidence>
<dbReference type="RefSeq" id="WP_161722390.1">
    <property type="nucleotide sequence ID" value="NZ_JAAAXI010000004.1"/>
</dbReference>
<evidence type="ECO:0000256" key="2">
    <source>
        <dbReference type="SAM" id="SignalP"/>
    </source>
</evidence>
<comment type="caution">
    <text evidence="3">The sequence shown here is derived from an EMBL/GenBank/DDBJ whole genome shotgun (WGS) entry which is preliminary data.</text>
</comment>
<feature type="region of interest" description="Disordered" evidence="1">
    <location>
        <begin position="19"/>
        <end position="78"/>
    </location>
</feature>
<proteinExistence type="predicted"/>
<evidence type="ECO:0000256" key="1">
    <source>
        <dbReference type="SAM" id="MobiDB-lite"/>
    </source>
</evidence>
<organism evidence="3 4">
    <name type="scientific">Microvirga arsenatis</name>
    <dbReference type="NCBI Taxonomy" id="2692265"/>
    <lineage>
        <taxon>Bacteria</taxon>
        <taxon>Pseudomonadati</taxon>
        <taxon>Pseudomonadota</taxon>
        <taxon>Alphaproteobacteria</taxon>
        <taxon>Hyphomicrobiales</taxon>
        <taxon>Methylobacteriaceae</taxon>
        <taxon>Microvirga</taxon>
    </lineage>
</organism>
<dbReference type="EMBL" id="JAAAXJ010000003">
    <property type="protein sequence ID" value="NBJ24382.1"/>
    <property type="molecule type" value="Genomic_DNA"/>
</dbReference>
<sequence>MKTYLVAAILIAVTGPTLAQTSGDQHHPGGASVAQAQATPPAQTQTPTAQPGARMPMGQMMQGQGMPGAPGWAAPAGA</sequence>
<keyword evidence="2" id="KW-0732">Signal</keyword>
<feature type="signal peptide" evidence="2">
    <location>
        <begin position="1"/>
        <end position="19"/>
    </location>
</feature>
<feature type="compositionally biased region" description="Low complexity" evidence="1">
    <location>
        <begin position="34"/>
        <end position="78"/>
    </location>
</feature>
<accession>A0ABW9YVJ3</accession>
<reference evidence="3 4" key="1">
    <citation type="submission" date="2020-01" db="EMBL/GenBank/DDBJ databases">
        <title>Microvirga sp. nov., an arsenate reduction bacterium isolated from Tibet hotspring sediments.</title>
        <authorList>
            <person name="Yuan C.-G."/>
        </authorList>
    </citation>
    <scope>NUCLEOTIDE SEQUENCE [LARGE SCALE GENOMIC DNA]</scope>
    <source>
        <strain evidence="3 4">SYSU G3D203</strain>
    </source>
</reference>
<dbReference type="Proteomes" id="UP000818323">
    <property type="component" value="Unassembled WGS sequence"/>
</dbReference>
<gene>
    <name evidence="3" type="ORF">GR303_08440</name>
</gene>
<evidence type="ECO:0000313" key="4">
    <source>
        <dbReference type="Proteomes" id="UP000818323"/>
    </source>
</evidence>
<feature type="chain" id="PRO_5045931806" evidence="2">
    <location>
        <begin position="20"/>
        <end position="78"/>
    </location>
</feature>
<name>A0ABW9YVJ3_9HYPH</name>
<keyword evidence="4" id="KW-1185">Reference proteome</keyword>
<protein>
    <submittedName>
        <fullName evidence="3">Uncharacterized protein</fullName>
    </submittedName>
</protein>